<keyword evidence="1 9" id="KW-1003">Cell membrane</keyword>
<comment type="similarity">
    <text evidence="9">Belongs to the LpxL/LpxM/LpxP family. LpxP subfamily.</text>
</comment>
<evidence type="ECO:0000256" key="7">
    <source>
        <dbReference type="ARBA" id="ARBA00023136"/>
    </source>
</evidence>
<comment type="caution">
    <text evidence="10">The sequence shown here is derived from an EMBL/GenBank/DDBJ whole genome shotgun (WGS) entry which is preliminary data.</text>
</comment>
<feature type="short sequence motif" description="HXXXXD motif" evidence="9">
    <location>
        <begin position="154"/>
        <end position="159"/>
    </location>
</feature>
<dbReference type="GO" id="GO:0009409">
    <property type="term" value="P:response to cold"/>
    <property type="evidence" value="ECO:0007669"/>
    <property type="project" value="InterPro"/>
</dbReference>
<dbReference type="EMBL" id="AXUT01000069">
    <property type="protein sequence ID" value="ESU81250.1"/>
    <property type="molecule type" value="Genomic_DNA"/>
</dbReference>
<evidence type="ECO:0000256" key="8">
    <source>
        <dbReference type="ARBA" id="ARBA00023315"/>
    </source>
</evidence>
<dbReference type="PIRSF" id="PIRSF026649">
    <property type="entry name" value="MsbB"/>
    <property type="match status" value="1"/>
</dbReference>
<dbReference type="PANTHER" id="PTHR30606">
    <property type="entry name" value="LIPID A BIOSYNTHESIS LAUROYL ACYLTRANSFERASE"/>
    <property type="match status" value="1"/>
</dbReference>
<dbReference type="Proteomes" id="UP000017944">
    <property type="component" value="Unassembled WGS sequence"/>
</dbReference>
<dbReference type="Pfam" id="PF03279">
    <property type="entry name" value="Lip_A_acyltrans"/>
    <property type="match status" value="1"/>
</dbReference>
<dbReference type="GO" id="GO:0008951">
    <property type="term" value="F:palmitoleoyl [acyl-carrier-protein]-dependent acyltransferase activity"/>
    <property type="evidence" value="ECO:0007669"/>
    <property type="project" value="InterPro"/>
</dbReference>
<dbReference type="GO" id="GO:0009103">
    <property type="term" value="P:lipopolysaccharide biosynthetic process"/>
    <property type="evidence" value="ECO:0007669"/>
    <property type="project" value="UniProtKB-UniRule"/>
</dbReference>
<dbReference type="GO" id="GO:0009245">
    <property type="term" value="P:lipid A biosynthetic process"/>
    <property type="evidence" value="ECO:0007669"/>
    <property type="project" value="InterPro"/>
</dbReference>
<organism evidence="10 11">
    <name type="scientific">Shigella dysenteriae WRSd3</name>
    <dbReference type="NCBI Taxonomy" id="1401327"/>
    <lineage>
        <taxon>Bacteria</taxon>
        <taxon>Pseudomonadati</taxon>
        <taxon>Pseudomonadota</taxon>
        <taxon>Gammaproteobacteria</taxon>
        <taxon>Enterobacterales</taxon>
        <taxon>Enterobacteriaceae</taxon>
        <taxon>Shigella</taxon>
    </lineage>
</organism>
<dbReference type="NCBIfam" id="NF005340">
    <property type="entry name" value="PRK06860.1"/>
    <property type="match status" value="1"/>
</dbReference>
<evidence type="ECO:0000313" key="11">
    <source>
        <dbReference type="Proteomes" id="UP000017944"/>
    </source>
</evidence>
<evidence type="ECO:0000256" key="4">
    <source>
        <dbReference type="ARBA" id="ARBA00022692"/>
    </source>
</evidence>
<evidence type="ECO:0000256" key="2">
    <source>
        <dbReference type="ARBA" id="ARBA00022519"/>
    </source>
</evidence>
<dbReference type="HAMAP" id="MF_01943">
    <property type="entry name" value="Lipid_A_LpxP"/>
    <property type="match status" value="1"/>
</dbReference>
<evidence type="ECO:0000313" key="10">
    <source>
        <dbReference type="EMBL" id="ESU81250.1"/>
    </source>
</evidence>
<keyword evidence="6 9" id="KW-1133">Transmembrane helix</keyword>
<sequence>MSVPLSTWNLLRYNNSYLQKVTMFPQCKFSREFLHPRYWLTWFGLGVLWLWVQLPYPVLCFLGTRIGAMARPFLKRRESIARKNLELCFPQHSAEEREKMIAENFRSLGMALVETGMAWFWPDSRVRKWFDVEGLDNLKRAQMQNRGVMVVGVHFMSLELGGRVMGLCQPMMATYRPHNNQLMEWVQTRGRMRSNKAMIGRNNLRGIVSALKKGEAVWFAPDQDYGRKGSSFAPFFAVENVATTNGTYVLSRLSGAAMLTVTMVRKADYSGYRLFITPEMEGYPTDENQAAAYMNKIIEKEIMRAPEQYLWIHRRFKTRPVGESSLYI</sequence>
<comment type="subcellular location">
    <subcellularLocation>
        <location evidence="9">Cell inner membrane</location>
        <topology evidence="9">Single-pass membrane protein</topology>
    </subcellularLocation>
</comment>
<dbReference type="CDD" id="cd07984">
    <property type="entry name" value="LPLAT_LABLAT-like"/>
    <property type="match status" value="1"/>
</dbReference>
<dbReference type="GO" id="GO:0036104">
    <property type="term" value="P:Kdo2-lipid A biosynthetic process"/>
    <property type="evidence" value="ECO:0007669"/>
    <property type="project" value="UniProtKB-UniRule"/>
</dbReference>
<dbReference type="PATRIC" id="fig|1401327.3.peg.784"/>
<dbReference type="NCBIfam" id="TIGR02207">
    <property type="entry name" value="lipid_A_htrB"/>
    <property type="match status" value="1"/>
</dbReference>
<evidence type="ECO:0000256" key="9">
    <source>
        <dbReference type="HAMAP-Rule" id="MF_01943"/>
    </source>
</evidence>
<keyword evidence="2 9" id="KW-0997">Cell inner membrane</keyword>
<evidence type="ECO:0000256" key="6">
    <source>
        <dbReference type="ARBA" id="ARBA00022989"/>
    </source>
</evidence>
<dbReference type="NCBIfam" id="NF005952">
    <property type="entry name" value="PRK08025.1"/>
    <property type="match status" value="1"/>
</dbReference>
<comment type="function">
    <text evidence="9">Catalyzes the transfer of an acyl chain from an acyl-[acyl-carrier-protein] (ACP) to Kdo(2)-lipid IV(A) to form Kdo(2)-(acyl)-lipid IV(A).</text>
</comment>
<dbReference type="AlphaFoldDB" id="A0A090NL74"/>
<evidence type="ECO:0000256" key="3">
    <source>
        <dbReference type="ARBA" id="ARBA00022679"/>
    </source>
</evidence>
<keyword evidence="5 9" id="KW-0448">Lipopolysaccharide biosynthesis</keyword>
<accession>A0A090NL74</accession>
<keyword evidence="4 9" id="KW-0812">Transmembrane</keyword>
<comment type="pathway">
    <text evidence="9">Bacterial outer membrane biogenesis; lipopolysaccharide biosynthesis.</text>
</comment>
<keyword evidence="3 9" id="KW-0808">Transferase</keyword>
<keyword evidence="7 9" id="KW-0472">Membrane</keyword>
<dbReference type="InterPro" id="IPR011920">
    <property type="entry name" value="Lipid_A_LpxL_LpxP"/>
</dbReference>
<dbReference type="PANTHER" id="PTHR30606:SF7">
    <property type="entry name" value="LIPID A BIOSYNTHESIS PALMITOLEOYLTRANSFERASE"/>
    <property type="match status" value="1"/>
</dbReference>
<evidence type="ECO:0000256" key="5">
    <source>
        <dbReference type="ARBA" id="ARBA00022985"/>
    </source>
</evidence>
<dbReference type="UniPathway" id="UPA00030"/>
<evidence type="ECO:0000256" key="1">
    <source>
        <dbReference type="ARBA" id="ARBA00022475"/>
    </source>
</evidence>
<dbReference type="InterPro" id="IPR030857">
    <property type="entry name" value="Lipid_A_LpxP"/>
</dbReference>
<dbReference type="GO" id="GO:0005886">
    <property type="term" value="C:plasma membrane"/>
    <property type="evidence" value="ECO:0007669"/>
    <property type="project" value="UniProtKB-SubCell"/>
</dbReference>
<proteinExistence type="inferred from homology"/>
<dbReference type="EC" id="2.3.1.242" evidence="9"/>
<dbReference type="InterPro" id="IPR004960">
    <property type="entry name" value="LipA_acyltrans"/>
</dbReference>
<protein>
    <recommendedName>
        <fullName evidence="9">Lipid A biosynthesis acyltransferase</fullName>
        <ecNumber evidence="9">2.3.1.242</ecNumber>
    </recommendedName>
    <alternativeName>
        <fullName evidence="9">Kdo(2)-lipid IV(A) acyltransferase</fullName>
    </alternativeName>
</protein>
<name>A0A090NL74_SHIDY</name>
<keyword evidence="8 9" id="KW-0012">Acyltransferase</keyword>
<reference evidence="10 11" key="1">
    <citation type="submission" date="2013-10" db="EMBL/GenBank/DDBJ databases">
        <title>Draft genomes and the virulence plasmids of Sd1617 vaccine constructs: WRSd3 and WRSd5.</title>
        <authorList>
            <person name="Aksomboon Vongsawan A."/>
            <person name="Venkatesan M.M."/>
            <person name="Vaisvil B."/>
            <person name="Emel G."/>
            <person name="Kepatral V."/>
            <person name="Sethabutr O."/>
            <person name="Serichantalergs O."/>
            <person name="Mason C."/>
        </authorList>
    </citation>
    <scope>NUCLEOTIDE SEQUENCE [LARGE SCALE GENOMIC DNA]</scope>
    <source>
        <strain evidence="10 11">WRSd3</strain>
    </source>
</reference>
<comment type="catalytic activity">
    <reaction evidence="9">
        <text>an alpha-Kdo-(2-&gt;4)-alpha-Kdo-(2-&gt;6)-lipid IVA + a fatty acyl-[ACP] = an acyl-alpha-Kdo-(2-&gt;4)-alpha-Kdo-(2-&gt;6)-lipid IVA + holo-[ACP]</text>
        <dbReference type="Rhea" id="RHEA:74287"/>
        <dbReference type="Rhea" id="RHEA-COMP:9685"/>
        <dbReference type="Rhea" id="RHEA-COMP:14125"/>
        <dbReference type="ChEBI" id="CHEBI:64479"/>
        <dbReference type="ChEBI" id="CHEBI:138651"/>
        <dbReference type="ChEBI" id="CHEBI:176429"/>
        <dbReference type="ChEBI" id="CHEBI:193149"/>
        <dbReference type="EC" id="2.3.1.242"/>
    </reaction>
</comment>
<gene>
    <name evidence="9" type="primary">lpxP</name>
    <name evidence="10" type="ORF">WRSd3_00856</name>
</gene>
<feature type="transmembrane region" description="Helical" evidence="9">
    <location>
        <begin position="39"/>
        <end position="62"/>
    </location>
</feature>
<dbReference type="HAMAP" id="MF_01942">
    <property type="entry name" value="Lipid_A_LpxL_LpxP"/>
    <property type="match status" value="1"/>
</dbReference>